<keyword evidence="2" id="KW-1185">Reference proteome</keyword>
<dbReference type="AlphaFoldDB" id="A0A9J5Y462"/>
<evidence type="ECO:0000313" key="1">
    <source>
        <dbReference type="EMBL" id="KAG5594989.1"/>
    </source>
</evidence>
<gene>
    <name evidence="1" type="ORF">H5410_036221</name>
</gene>
<proteinExistence type="predicted"/>
<comment type="caution">
    <text evidence="1">The sequence shown here is derived from an EMBL/GenBank/DDBJ whole genome shotgun (WGS) entry which is preliminary data.</text>
</comment>
<accession>A0A9J5Y462</accession>
<feature type="non-terminal residue" evidence="1">
    <location>
        <position position="488"/>
    </location>
</feature>
<name>A0A9J5Y462_SOLCO</name>
<dbReference type="EMBL" id="JACXVP010000007">
    <property type="protein sequence ID" value="KAG5594989.1"/>
    <property type="molecule type" value="Genomic_DNA"/>
</dbReference>
<reference evidence="1 2" key="1">
    <citation type="submission" date="2020-09" db="EMBL/GenBank/DDBJ databases">
        <title>De no assembly of potato wild relative species, Solanum commersonii.</title>
        <authorList>
            <person name="Cho K."/>
        </authorList>
    </citation>
    <scope>NUCLEOTIDE SEQUENCE [LARGE SCALE GENOMIC DNA]</scope>
    <source>
        <strain evidence="1">LZ3.2</strain>
        <tissue evidence="1">Leaf</tissue>
    </source>
</reference>
<protein>
    <submittedName>
        <fullName evidence="1">Uncharacterized protein</fullName>
    </submittedName>
</protein>
<evidence type="ECO:0000313" key="2">
    <source>
        <dbReference type="Proteomes" id="UP000824120"/>
    </source>
</evidence>
<dbReference type="Proteomes" id="UP000824120">
    <property type="component" value="Chromosome 7"/>
</dbReference>
<dbReference type="OrthoDB" id="1225976at2759"/>
<sequence length="488" mass="56593">GKKEKTTIIAAGSTLKRREHDVYCRWNWRRKIVKMANAHAALVLVDNNIISRVLSHPLELRCMQLLSSYPVMNWKKSQELVAAGKHWQMDRSWMYNMTNFGRMGIRPEFVDGVTGFVEYAKTLEPFQRNDDAFGVHSDFESGNQGEEAPNVDCKIFFEQLEAASRPLYEGCPHSQLSIVVRLLSIKLDWNVPQRAMNSMIDIMHDLVDPNLEIPDNFFKAKWLAERVWLDLIGGPSRYGYAYGMPQHTFREYHFEFEGLSSSYDDESMKKNLAMEQKIAKLSSQEGIPPFSNDVTFPPRPSQSQPTLYPMYGQQRIMTDESSSDEEGHCNHMLWGLWVDFTVCCYPSPKPSHDDANNLCSYDSMKSCRKLIEASEERRRRIIYVMSRLLDRKMKHFQDVNMFFLQIQNLSNELNAKVAAFDAQQSNYEFCDTEKALRSQIENPKREEMHCNQTFLEDATFGKEYKTEHVAIGVLEKSDYPKFGAKEHV</sequence>
<organism evidence="1 2">
    <name type="scientific">Solanum commersonii</name>
    <name type="common">Commerson's wild potato</name>
    <name type="synonym">Commerson's nightshade</name>
    <dbReference type="NCBI Taxonomy" id="4109"/>
    <lineage>
        <taxon>Eukaryota</taxon>
        <taxon>Viridiplantae</taxon>
        <taxon>Streptophyta</taxon>
        <taxon>Embryophyta</taxon>
        <taxon>Tracheophyta</taxon>
        <taxon>Spermatophyta</taxon>
        <taxon>Magnoliopsida</taxon>
        <taxon>eudicotyledons</taxon>
        <taxon>Gunneridae</taxon>
        <taxon>Pentapetalae</taxon>
        <taxon>asterids</taxon>
        <taxon>lamiids</taxon>
        <taxon>Solanales</taxon>
        <taxon>Solanaceae</taxon>
        <taxon>Solanoideae</taxon>
        <taxon>Solaneae</taxon>
        <taxon>Solanum</taxon>
    </lineage>
</organism>